<feature type="region of interest" description="Disordered" evidence="1">
    <location>
        <begin position="46"/>
        <end position="78"/>
    </location>
</feature>
<sequence>MGGFTLTPDPSPIGAGEGSVELRFEALHSDQPLCATNLLPTPQPANTGDACSGMPSAEAGDGGGRATPCYAGAAAPSQ</sequence>
<dbReference type="AlphaFoldDB" id="B8G719"/>
<evidence type="ECO:0000313" key="3">
    <source>
        <dbReference type="Proteomes" id="UP000002508"/>
    </source>
</evidence>
<accession>B8G719</accession>
<dbReference type="KEGG" id="cag:Cagg_1062"/>
<protein>
    <submittedName>
        <fullName evidence="2">Uncharacterized protein</fullName>
    </submittedName>
</protein>
<organism evidence="2 3">
    <name type="scientific">Chloroflexus aggregans (strain MD-66 / DSM 9485)</name>
    <dbReference type="NCBI Taxonomy" id="326427"/>
    <lineage>
        <taxon>Bacteria</taxon>
        <taxon>Bacillati</taxon>
        <taxon>Chloroflexota</taxon>
        <taxon>Chloroflexia</taxon>
        <taxon>Chloroflexales</taxon>
        <taxon>Chloroflexineae</taxon>
        <taxon>Chloroflexaceae</taxon>
        <taxon>Chloroflexus</taxon>
    </lineage>
</organism>
<dbReference type="EMBL" id="CP001337">
    <property type="protein sequence ID" value="ACL23976.1"/>
    <property type="molecule type" value="Genomic_DNA"/>
</dbReference>
<reference evidence="2" key="1">
    <citation type="submission" date="2008-12" db="EMBL/GenBank/DDBJ databases">
        <title>Complete sequence of Chloroflexus aggregans DSM 9485.</title>
        <authorList>
            <consortium name="US DOE Joint Genome Institute"/>
            <person name="Lucas S."/>
            <person name="Copeland A."/>
            <person name="Lapidus A."/>
            <person name="Glavina del Rio T."/>
            <person name="Dalin E."/>
            <person name="Tice H."/>
            <person name="Pitluck S."/>
            <person name="Foster B."/>
            <person name="Larimer F."/>
            <person name="Land M."/>
            <person name="Hauser L."/>
            <person name="Kyrpides N."/>
            <person name="Mikhailova N."/>
            <person name="Bryant D."/>
            <person name="Richardson P."/>
        </authorList>
    </citation>
    <scope>NUCLEOTIDE SEQUENCE</scope>
    <source>
        <strain evidence="2">DSM 9485</strain>
    </source>
</reference>
<gene>
    <name evidence="2" type="ordered locus">Cagg_1062</name>
</gene>
<dbReference type="HOGENOM" id="CLU_2615576_0_0_0"/>
<keyword evidence="3" id="KW-1185">Reference proteome</keyword>
<name>B8G719_CHLAD</name>
<proteinExistence type="predicted"/>
<evidence type="ECO:0000256" key="1">
    <source>
        <dbReference type="SAM" id="MobiDB-lite"/>
    </source>
</evidence>
<evidence type="ECO:0000313" key="2">
    <source>
        <dbReference type="EMBL" id="ACL23976.1"/>
    </source>
</evidence>
<dbReference type="Proteomes" id="UP000002508">
    <property type="component" value="Chromosome"/>
</dbReference>